<keyword evidence="9" id="KW-0594">Phospholipid biosynthesis</keyword>
<accession>A0ABW4PTW9</accession>
<name>A0ABW4PTW9_9MICO</name>
<keyword evidence="5 12" id="KW-0812">Transmembrane</keyword>
<feature type="transmembrane region" description="Helical" evidence="12">
    <location>
        <begin position="154"/>
        <end position="175"/>
    </location>
</feature>
<evidence type="ECO:0000256" key="1">
    <source>
        <dbReference type="ARBA" id="ARBA00004141"/>
    </source>
</evidence>
<feature type="transmembrane region" description="Helical" evidence="12">
    <location>
        <begin position="39"/>
        <end position="58"/>
    </location>
</feature>
<evidence type="ECO:0000313" key="13">
    <source>
        <dbReference type="EMBL" id="MFD1833679.1"/>
    </source>
</evidence>
<keyword evidence="7" id="KW-0443">Lipid metabolism</keyword>
<protein>
    <submittedName>
        <fullName evidence="13">CDP-alcohol phosphatidyltransferase family protein</fullName>
    </submittedName>
</protein>
<dbReference type="Proteomes" id="UP001597280">
    <property type="component" value="Unassembled WGS sequence"/>
</dbReference>
<evidence type="ECO:0000256" key="7">
    <source>
        <dbReference type="ARBA" id="ARBA00023098"/>
    </source>
</evidence>
<dbReference type="PANTHER" id="PTHR14269:SF62">
    <property type="entry name" value="CDP-DIACYLGLYCEROL--GLYCEROL-3-PHOSPHATE 3-PHOSPHATIDYLTRANSFERASE 1, CHLOROPLASTIC"/>
    <property type="match status" value="1"/>
</dbReference>
<dbReference type="PANTHER" id="PTHR14269">
    <property type="entry name" value="CDP-DIACYLGLYCEROL--GLYCEROL-3-PHOSPHATE 3-PHOSPHATIDYLTRANSFERASE-RELATED"/>
    <property type="match status" value="1"/>
</dbReference>
<dbReference type="InterPro" id="IPR048254">
    <property type="entry name" value="CDP_ALCOHOL_P_TRANSF_CS"/>
</dbReference>
<dbReference type="Pfam" id="PF01066">
    <property type="entry name" value="CDP-OH_P_transf"/>
    <property type="match status" value="1"/>
</dbReference>
<dbReference type="InterPro" id="IPR050324">
    <property type="entry name" value="CDP-alcohol_PTase-I"/>
</dbReference>
<keyword evidence="3" id="KW-0444">Lipid biosynthesis</keyword>
<dbReference type="InterPro" id="IPR000462">
    <property type="entry name" value="CDP-OH_P_trans"/>
</dbReference>
<feature type="transmembrane region" description="Helical" evidence="12">
    <location>
        <begin position="129"/>
        <end position="148"/>
    </location>
</feature>
<comment type="caution">
    <text evidence="13">The sequence shown here is derived from an EMBL/GenBank/DDBJ whole genome shotgun (WGS) entry which is preliminary data.</text>
</comment>
<evidence type="ECO:0000256" key="4">
    <source>
        <dbReference type="ARBA" id="ARBA00022679"/>
    </source>
</evidence>
<dbReference type="PIRSF" id="PIRSF000847">
    <property type="entry name" value="Phos_ph_gly_syn"/>
    <property type="match status" value="1"/>
</dbReference>
<feature type="transmembrane region" description="Helical" evidence="12">
    <location>
        <begin position="12"/>
        <end position="33"/>
    </location>
</feature>
<organism evidence="13 14">
    <name type="scientific">Brachybacterium rhamnosum</name>
    <dbReference type="NCBI Taxonomy" id="173361"/>
    <lineage>
        <taxon>Bacteria</taxon>
        <taxon>Bacillati</taxon>
        <taxon>Actinomycetota</taxon>
        <taxon>Actinomycetes</taxon>
        <taxon>Micrococcales</taxon>
        <taxon>Dermabacteraceae</taxon>
        <taxon>Brachybacterium</taxon>
    </lineage>
</organism>
<dbReference type="InterPro" id="IPR004570">
    <property type="entry name" value="Phosphatidylglycerol_P_synth"/>
</dbReference>
<dbReference type="Gene3D" id="1.20.120.1760">
    <property type="match status" value="1"/>
</dbReference>
<keyword evidence="4 11" id="KW-0808">Transferase</keyword>
<evidence type="ECO:0000256" key="11">
    <source>
        <dbReference type="RuleBase" id="RU003750"/>
    </source>
</evidence>
<evidence type="ECO:0000256" key="2">
    <source>
        <dbReference type="ARBA" id="ARBA00010441"/>
    </source>
</evidence>
<sequence length="194" mass="19982">MSTDAADRDWATLPNAVTLLRLVLLAPVCVLLARGPDTLAVVLLLVWASTDWVDGLLARTLGQTSRVGEIIDPIADRIGLVAIVLTLALAGLLPWAALVVILLVDLAVTALASGAALGGRIRVSWLGKIRTALLMTSVFLLAAAAAWAPGLVGAVQVLLWVGVAVHVVSGAGYVLSARSSRHGAPAEAGPPSRR</sequence>
<dbReference type="PROSITE" id="PS00379">
    <property type="entry name" value="CDP_ALCOHOL_P_TRANSF"/>
    <property type="match status" value="1"/>
</dbReference>
<evidence type="ECO:0000256" key="9">
    <source>
        <dbReference type="ARBA" id="ARBA00023209"/>
    </source>
</evidence>
<evidence type="ECO:0000256" key="10">
    <source>
        <dbReference type="ARBA" id="ARBA00023264"/>
    </source>
</evidence>
<dbReference type="InterPro" id="IPR043130">
    <property type="entry name" value="CDP-OH_PTrfase_TM_dom"/>
</dbReference>
<keyword evidence="6 12" id="KW-1133">Transmembrane helix</keyword>
<dbReference type="RefSeq" id="WP_137771201.1">
    <property type="nucleotide sequence ID" value="NZ_BAAAIS010000001.1"/>
</dbReference>
<comment type="subcellular location">
    <subcellularLocation>
        <location evidence="1">Membrane</location>
        <topology evidence="1">Multi-pass membrane protein</topology>
    </subcellularLocation>
</comment>
<evidence type="ECO:0000313" key="14">
    <source>
        <dbReference type="Proteomes" id="UP001597280"/>
    </source>
</evidence>
<reference evidence="14" key="1">
    <citation type="journal article" date="2019" name="Int. J. Syst. Evol. Microbiol.">
        <title>The Global Catalogue of Microorganisms (GCM) 10K type strain sequencing project: providing services to taxonomists for standard genome sequencing and annotation.</title>
        <authorList>
            <consortium name="The Broad Institute Genomics Platform"/>
            <consortium name="The Broad Institute Genome Sequencing Center for Infectious Disease"/>
            <person name="Wu L."/>
            <person name="Ma J."/>
        </authorList>
    </citation>
    <scope>NUCLEOTIDE SEQUENCE [LARGE SCALE GENOMIC DNA]</scope>
    <source>
        <strain evidence="14">JCM 11650</strain>
    </source>
</reference>
<evidence type="ECO:0000256" key="12">
    <source>
        <dbReference type="SAM" id="Phobius"/>
    </source>
</evidence>
<evidence type="ECO:0000256" key="3">
    <source>
        <dbReference type="ARBA" id="ARBA00022516"/>
    </source>
</evidence>
<gene>
    <name evidence="13" type="ORF">ACFSDA_01205</name>
</gene>
<proteinExistence type="inferred from homology"/>
<dbReference type="EMBL" id="JBHUFL010000001">
    <property type="protein sequence ID" value="MFD1833679.1"/>
    <property type="molecule type" value="Genomic_DNA"/>
</dbReference>
<keyword evidence="10" id="KW-1208">Phospholipid metabolism</keyword>
<evidence type="ECO:0000256" key="5">
    <source>
        <dbReference type="ARBA" id="ARBA00022692"/>
    </source>
</evidence>
<evidence type="ECO:0000256" key="6">
    <source>
        <dbReference type="ARBA" id="ARBA00022989"/>
    </source>
</evidence>
<keyword evidence="14" id="KW-1185">Reference proteome</keyword>
<keyword evidence="8 12" id="KW-0472">Membrane</keyword>
<comment type="similarity">
    <text evidence="2 11">Belongs to the CDP-alcohol phosphatidyltransferase class-I family.</text>
</comment>
<evidence type="ECO:0000256" key="8">
    <source>
        <dbReference type="ARBA" id="ARBA00023136"/>
    </source>
</evidence>